<feature type="compositionally biased region" description="Polar residues" evidence="6">
    <location>
        <begin position="761"/>
        <end position="775"/>
    </location>
</feature>
<comment type="subcellular location">
    <subcellularLocation>
        <location evidence="1">Nucleus</location>
    </subcellularLocation>
</comment>
<keyword evidence="4" id="KW-0539">Nucleus</keyword>
<dbReference type="Gene3D" id="2.60.200.20">
    <property type="match status" value="1"/>
</dbReference>
<dbReference type="EMBL" id="CP099418">
    <property type="protein sequence ID" value="USW48243.1"/>
    <property type="molecule type" value="Genomic_DNA"/>
</dbReference>
<evidence type="ECO:0000256" key="3">
    <source>
        <dbReference type="ARBA" id="ARBA00023204"/>
    </source>
</evidence>
<dbReference type="InterPro" id="IPR032429">
    <property type="entry name" value="Nibrin_BRCT2"/>
</dbReference>
<keyword evidence="2" id="KW-0227">DNA damage</keyword>
<dbReference type="Proteomes" id="UP001056384">
    <property type="component" value="Chromosome 1"/>
</dbReference>
<dbReference type="PANTHER" id="PTHR12162:SF0">
    <property type="entry name" value="NIBRIN"/>
    <property type="match status" value="1"/>
</dbReference>
<gene>
    <name evidence="8" type="ORF">Slin15195_G015620</name>
</gene>
<keyword evidence="3" id="KW-0234">DNA repair</keyword>
<proteinExistence type="inferred from homology"/>
<sequence>MWLISCTDAHWEGRRKWLRPGTKHLFGRSSTKPEGVDQAHYISHKSVSRKHFYITVGDVPSSATSSLHTKSSIAIEAAGKTGTWLDDERLEGDNLTQTLSGNKHTFKLGNAEAELTLEWHPVVLAFTTGVPKSAKAKGTALAAERKKLDRCDVKTATEYISNYTTHAVAKKRNTSAVLQALLQGKWVVSTLFVDALVAACKQDGKEPDGSPRASPLERDYNKHWPKEDEYICPTAGEPVSRPDSWLKPNHARAELFKDYTFLFFGSAQHSSLTAVVNAGGGKSLCFEFEDGKTSVTDVVEFVKELAGKKHARRFTLSEEPSPGGIVLIQMNAEALHGFQHELDIALDQRSVDQKELLDLILCVDATTLRRPPARNELDNTPDSGAFPGRAATSSIPAPPKIPATSSRMQIASSSIPSPPQATSDAVIMRSTMTESQLDANATAAPAERQGGSEEVEEEASTPPPRRRRRFITQKFPGFDDFEPSATVPAAPKSTEASLRPSEPSQAASAHGMDVDESIAGPAASQRQPHKRPAPVETEDAEEETAEQRYARIYPGQTALKRQKTEAAAAAAAKATSTPAVEQATPAVRETQAQEEQKDDKVKGKGKKPRQDTDLKAKITATREAQEEEHRLEEERLRQGLGEGEEIPMLGKKPEMLAEYELPLRNARPSFAVSDNPAWAGRPNYKKFKKQRVGASAPIRTDESAETPPAIIPLEETSARGNGMSEEYWLEHGDMHPRHLKQKQKQKQPTSQAKSQDRDSQVSRSGMQEAQASSSVRLGEGNAREEVDEDERAVFRRRLQNSREEDEAEAAANAIFDAPRGSGASTSQSTLGTETQKKAAGKRPATTQLGPAAAKKPRQTIATIPVSSSRSGSGLPASVGADDDEEDDPRAFRRKRR</sequence>
<dbReference type="InterPro" id="IPR043014">
    <property type="entry name" value="Nibrin_BRCT2_sf"/>
</dbReference>
<dbReference type="InterPro" id="IPR000253">
    <property type="entry name" value="FHA_dom"/>
</dbReference>
<evidence type="ECO:0000313" key="9">
    <source>
        <dbReference type="Proteomes" id="UP001056384"/>
    </source>
</evidence>
<evidence type="ECO:0000259" key="7">
    <source>
        <dbReference type="PROSITE" id="PS50006"/>
    </source>
</evidence>
<feature type="compositionally biased region" description="Polar residues" evidence="6">
    <location>
        <begin position="822"/>
        <end position="833"/>
    </location>
</feature>
<dbReference type="Pfam" id="PF16508">
    <property type="entry name" value="NIBRIN_BRCT_II"/>
    <property type="match status" value="1"/>
</dbReference>
<dbReference type="SUPFAM" id="SSF49879">
    <property type="entry name" value="SMAD/FHA domain"/>
    <property type="match status" value="1"/>
</dbReference>
<evidence type="ECO:0000256" key="5">
    <source>
        <dbReference type="ARBA" id="ARBA00044757"/>
    </source>
</evidence>
<comment type="similarity">
    <text evidence="5">Belongs to the Nibrin family.</text>
</comment>
<dbReference type="GO" id="GO:0007095">
    <property type="term" value="P:mitotic G2 DNA damage checkpoint signaling"/>
    <property type="evidence" value="ECO:0007669"/>
    <property type="project" value="InterPro"/>
</dbReference>
<organism evidence="8 9">
    <name type="scientific">Septoria linicola</name>
    <dbReference type="NCBI Taxonomy" id="215465"/>
    <lineage>
        <taxon>Eukaryota</taxon>
        <taxon>Fungi</taxon>
        <taxon>Dikarya</taxon>
        <taxon>Ascomycota</taxon>
        <taxon>Pezizomycotina</taxon>
        <taxon>Dothideomycetes</taxon>
        <taxon>Dothideomycetidae</taxon>
        <taxon>Mycosphaerellales</taxon>
        <taxon>Mycosphaerellaceae</taxon>
        <taxon>Septoria</taxon>
    </lineage>
</organism>
<feature type="region of interest" description="Disordered" evidence="6">
    <location>
        <begin position="436"/>
        <end position="651"/>
    </location>
</feature>
<dbReference type="AlphaFoldDB" id="A0A9Q9EGG5"/>
<evidence type="ECO:0000256" key="2">
    <source>
        <dbReference type="ARBA" id="ARBA00022763"/>
    </source>
</evidence>
<dbReference type="PROSITE" id="PS50006">
    <property type="entry name" value="FHA_DOMAIN"/>
    <property type="match status" value="1"/>
</dbReference>
<evidence type="ECO:0000313" key="8">
    <source>
        <dbReference type="EMBL" id="USW48243.1"/>
    </source>
</evidence>
<evidence type="ECO:0000256" key="1">
    <source>
        <dbReference type="ARBA" id="ARBA00004123"/>
    </source>
</evidence>
<feature type="compositionally biased region" description="Basic and acidic residues" evidence="6">
    <location>
        <begin position="594"/>
        <end position="616"/>
    </location>
</feature>
<protein>
    <submittedName>
        <fullName evidence="8">Forkhead-associated (FHA) domain, SMAD/FHA domain superfamily, nibrin, second BRCT</fullName>
    </submittedName>
</protein>
<dbReference type="InterPro" id="IPR008984">
    <property type="entry name" value="SMAD_FHA_dom_sf"/>
</dbReference>
<name>A0A9Q9EGG5_9PEZI</name>
<evidence type="ECO:0000256" key="4">
    <source>
        <dbReference type="ARBA" id="ARBA00023242"/>
    </source>
</evidence>
<feature type="region of interest" description="Disordered" evidence="6">
    <location>
        <begin position="371"/>
        <end position="423"/>
    </location>
</feature>
<feature type="domain" description="FHA" evidence="7">
    <location>
        <begin position="24"/>
        <end position="90"/>
    </location>
</feature>
<dbReference type="Gene3D" id="3.40.50.10980">
    <property type="entry name" value="Nibrin, BRCT2 domain"/>
    <property type="match status" value="1"/>
</dbReference>
<dbReference type="PANTHER" id="PTHR12162">
    <property type="entry name" value="NIBRIN-RELATED"/>
    <property type="match status" value="1"/>
</dbReference>
<feature type="compositionally biased region" description="Basic and acidic residues" evidence="6">
    <location>
        <begin position="623"/>
        <end position="637"/>
    </location>
</feature>
<dbReference type="InterPro" id="IPR040227">
    <property type="entry name" value="Nibrin-rel"/>
</dbReference>
<dbReference type="GO" id="GO:0000724">
    <property type="term" value="P:double-strand break repair via homologous recombination"/>
    <property type="evidence" value="ECO:0007669"/>
    <property type="project" value="TreeGrafter"/>
</dbReference>
<dbReference type="GO" id="GO:0030870">
    <property type="term" value="C:Mre11 complex"/>
    <property type="evidence" value="ECO:0007669"/>
    <property type="project" value="InterPro"/>
</dbReference>
<keyword evidence="9" id="KW-1185">Reference proteome</keyword>
<accession>A0A9Q9EGG5</accession>
<dbReference type="GO" id="GO:0003684">
    <property type="term" value="F:damaged DNA binding"/>
    <property type="evidence" value="ECO:0007669"/>
    <property type="project" value="TreeGrafter"/>
</dbReference>
<evidence type="ECO:0000256" key="6">
    <source>
        <dbReference type="SAM" id="MobiDB-lite"/>
    </source>
</evidence>
<reference evidence="8" key="1">
    <citation type="submission" date="2022-06" db="EMBL/GenBank/DDBJ databases">
        <title>Complete genome sequences of two strains of the flax pathogen Septoria linicola.</title>
        <authorList>
            <person name="Lapalu N."/>
            <person name="Simon A."/>
            <person name="Demenou B."/>
            <person name="Paumier D."/>
            <person name="Guillot M.-P."/>
            <person name="Gout L."/>
            <person name="Valade R."/>
        </authorList>
    </citation>
    <scope>NUCLEOTIDE SEQUENCE</scope>
    <source>
        <strain evidence="8">SE15195</strain>
    </source>
</reference>
<feature type="region of interest" description="Disordered" evidence="6">
    <location>
        <begin position="668"/>
        <end position="896"/>
    </location>
</feature>